<reference evidence="11 12" key="1">
    <citation type="submission" date="2018-06" db="EMBL/GenBank/DDBJ databases">
        <title>Extensive metabolic versatility and redundancy in microbially diverse, dynamic hydrothermal sediments.</title>
        <authorList>
            <person name="Dombrowski N."/>
            <person name="Teske A."/>
            <person name="Baker B.J."/>
        </authorList>
    </citation>
    <scope>NUCLEOTIDE SEQUENCE [LARGE SCALE GENOMIC DNA]</scope>
    <source>
        <strain evidence="11">B20_G2</strain>
    </source>
</reference>
<dbReference type="GO" id="GO:0005829">
    <property type="term" value="C:cytosol"/>
    <property type="evidence" value="ECO:0007669"/>
    <property type="project" value="InterPro"/>
</dbReference>
<evidence type="ECO:0000256" key="4">
    <source>
        <dbReference type="ARBA" id="ARBA00006641"/>
    </source>
</evidence>
<comment type="catalytic activity">
    <reaction evidence="1 9 10">
        <text>Release of an N-terminal pyroglutamyl group from a polypeptide, the second amino acid generally not being Pro.</text>
        <dbReference type="EC" id="3.4.19.3"/>
    </reaction>
</comment>
<evidence type="ECO:0000256" key="9">
    <source>
        <dbReference type="HAMAP-Rule" id="MF_00417"/>
    </source>
</evidence>
<dbReference type="GO" id="GO:0016920">
    <property type="term" value="F:pyroglutamyl-peptidase activity"/>
    <property type="evidence" value="ECO:0007669"/>
    <property type="project" value="UniProtKB-UniRule"/>
</dbReference>
<dbReference type="SUPFAM" id="SSF53182">
    <property type="entry name" value="Pyrrolidone carboxyl peptidase (pyroglutamate aminopeptidase)"/>
    <property type="match status" value="1"/>
</dbReference>
<keyword evidence="8 9" id="KW-0788">Thiol protease</keyword>
<keyword evidence="5 9" id="KW-0963">Cytoplasm</keyword>
<sequence>MKALITGFEPYGEEDYNPTYDLAKKLSGQKVGDVEIVGATLPVSFRRVREILVKHIEDVKPSIIINLGLAPRTTYIRVERVAINIMDSGPDNDGYKPEDEPIDPNGPAAYFATIPIKKIVEALRKEGIPASVSNTAGTFLCNCTMYHTLHYISTKGLNAIAGFIHIPYTPKQAAEKPPKSFLGMPPPSMPLDIVEKAVKIAIKVSSSHLDVGK</sequence>
<evidence type="ECO:0000256" key="3">
    <source>
        <dbReference type="ARBA" id="ARBA00004496"/>
    </source>
</evidence>
<dbReference type="InterPro" id="IPR000816">
    <property type="entry name" value="Peptidase_C15"/>
</dbReference>
<feature type="active site" evidence="9">
    <location>
        <position position="79"/>
    </location>
</feature>
<dbReference type="HAMAP" id="MF_00417">
    <property type="entry name" value="Pyrrolid_peptidase"/>
    <property type="match status" value="1"/>
</dbReference>
<dbReference type="GO" id="GO:0006508">
    <property type="term" value="P:proteolysis"/>
    <property type="evidence" value="ECO:0007669"/>
    <property type="project" value="UniProtKB-KW"/>
</dbReference>
<evidence type="ECO:0000256" key="10">
    <source>
        <dbReference type="PROSITE-ProRule" id="PRU10077"/>
    </source>
</evidence>
<evidence type="ECO:0000256" key="1">
    <source>
        <dbReference type="ARBA" id="ARBA00001770"/>
    </source>
</evidence>
<gene>
    <name evidence="9 11" type="primary">pcp</name>
    <name evidence="11" type="ORF">DRJ26_03555</name>
</gene>
<dbReference type="Proteomes" id="UP000269499">
    <property type="component" value="Unassembled WGS sequence"/>
</dbReference>
<dbReference type="AlphaFoldDB" id="A0A497F0Y7"/>
<organism evidence="11 12">
    <name type="scientific">Thermoproteota archaeon</name>
    <dbReference type="NCBI Taxonomy" id="2056631"/>
    <lineage>
        <taxon>Archaea</taxon>
        <taxon>Thermoproteota</taxon>
    </lineage>
</organism>
<dbReference type="NCBIfam" id="TIGR00504">
    <property type="entry name" value="pyro_pdase"/>
    <property type="match status" value="1"/>
</dbReference>
<name>A0A497F0Y7_9CREN</name>
<dbReference type="PROSITE" id="PS01334">
    <property type="entry name" value="PYRASE_CYS"/>
    <property type="match status" value="1"/>
</dbReference>
<evidence type="ECO:0000256" key="6">
    <source>
        <dbReference type="ARBA" id="ARBA00022670"/>
    </source>
</evidence>
<dbReference type="Pfam" id="PF01470">
    <property type="entry name" value="Peptidase_C15"/>
    <property type="match status" value="1"/>
</dbReference>
<comment type="subcellular location">
    <subcellularLocation>
        <location evidence="3 9">Cytoplasm</location>
    </subcellularLocation>
</comment>
<accession>A0A497F0Y7</accession>
<feature type="active site" evidence="9 10">
    <location>
        <position position="141"/>
    </location>
</feature>
<evidence type="ECO:0000256" key="7">
    <source>
        <dbReference type="ARBA" id="ARBA00022801"/>
    </source>
</evidence>
<dbReference type="PIRSF" id="PIRSF015592">
    <property type="entry name" value="Prld-crbxl_pptds"/>
    <property type="match status" value="1"/>
</dbReference>
<keyword evidence="6 9" id="KW-0645">Protease</keyword>
<dbReference type="EMBL" id="QMRA01000074">
    <property type="protein sequence ID" value="RLE53274.1"/>
    <property type="molecule type" value="Genomic_DNA"/>
</dbReference>
<dbReference type="PRINTS" id="PR00706">
    <property type="entry name" value="PYROGLUPTASE"/>
</dbReference>
<evidence type="ECO:0000256" key="8">
    <source>
        <dbReference type="ARBA" id="ARBA00022807"/>
    </source>
</evidence>
<dbReference type="FunFam" id="3.40.630.20:FF:000001">
    <property type="entry name" value="Pyrrolidone-carboxylate peptidase"/>
    <property type="match status" value="1"/>
</dbReference>
<evidence type="ECO:0000313" key="11">
    <source>
        <dbReference type="EMBL" id="RLE53274.1"/>
    </source>
</evidence>
<dbReference type="NCBIfam" id="NF009676">
    <property type="entry name" value="PRK13197.1"/>
    <property type="match status" value="1"/>
</dbReference>
<evidence type="ECO:0000256" key="2">
    <source>
        <dbReference type="ARBA" id="ARBA00002280"/>
    </source>
</evidence>
<keyword evidence="7 9" id="KW-0378">Hydrolase</keyword>
<comment type="function">
    <text evidence="2 9">Removes 5-oxoproline from various penultimate amino acid residues except L-proline.</text>
</comment>
<comment type="caution">
    <text evidence="11">The sequence shown here is derived from an EMBL/GenBank/DDBJ whole genome shotgun (WGS) entry which is preliminary data.</text>
</comment>
<dbReference type="Gene3D" id="3.40.630.20">
    <property type="entry name" value="Peptidase C15, pyroglutamyl peptidase I-like"/>
    <property type="match status" value="1"/>
</dbReference>
<evidence type="ECO:0000313" key="12">
    <source>
        <dbReference type="Proteomes" id="UP000269499"/>
    </source>
</evidence>
<dbReference type="EC" id="3.4.19.3" evidence="9"/>
<dbReference type="PANTHER" id="PTHR23402:SF1">
    <property type="entry name" value="PYROGLUTAMYL-PEPTIDASE I"/>
    <property type="match status" value="1"/>
</dbReference>
<dbReference type="InterPro" id="IPR033694">
    <property type="entry name" value="PGPEP1_Cys_AS"/>
</dbReference>
<proteinExistence type="inferred from homology"/>
<dbReference type="PANTHER" id="PTHR23402">
    <property type="entry name" value="PROTEASE FAMILY C15 PYROGLUTAMYL-PEPTIDASE I-RELATED"/>
    <property type="match status" value="1"/>
</dbReference>
<dbReference type="InterPro" id="IPR016125">
    <property type="entry name" value="Peptidase_C15-like"/>
</dbReference>
<dbReference type="InterPro" id="IPR029762">
    <property type="entry name" value="PGP-I_bact-type"/>
</dbReference>
<evidence type="ECO:0000256" key="5">
    <source>
        <dbReference type="ARBA" id="ARBA00022490"/>
    </source>
</evidence>
<dbReference type="InterPro" id="IPR036440">
    <property type="entry name" value="Peptidase_C15-like_sf"/>
</dbReference>
<comment type="similarity">
    <text evidence="4 9">Belongs to the peptidase C15 family.</text>
</comment>
<protein>
    <recommendedName>
        <fullName evidence="9">Pyrrolidone-carboxylate peptidase</fullName>
        <ecNumber evidence="9">3.4.19.3</ecNumber>
    </recommendedName>
    <alternativeName>
        <fullName evidence="9">5-oxoprolyl-peptidase</fullName>
    </alternativeName>
    <alternativeName>
        <fullName evidence="9">Pyroglutamyl-peptidase I</fullName>
        <shortName evidence="9">PGP-I</shortName>
        <shortName evidence="9">Pyrase</shortName>
    </alternativeName>
</protein>
<comment type="subunit">
    <text evidence="9">Homotetramer.</text>
</comment>
<dbReference type="CDD" id="cd00501">
    <property type="entry name" value="Peptidase_C15"/>
    <property type="match status" value="1"/>
</dbReference>
<feature type="active site" evidence="9">
    <location>
        <position position="165"/>
    </location>
</feature>